<protein>
    <submittedName>
        <fullName evidence="2">Putative ATPase</fullName>
    </submittedName>
</protein>
<dbReference type="EMBL" id="QGHA01000015">
    <property type="protein sequence ID" value="PWK69984.1"/>
    <property type="molecule type" value="Genomic_DNA"/>
</dbReference>
<dbReference type="PANTHER" id="PTHR32182">
    <property type="entry name" value="DNA REPLICATION AND REPAIR PROTEIN RECF"/>
    <property type="match status" value="1"/>
</dbReference>
<dbReference type="InterPro" id="IPR027417">
    <property type="entry name" value="P-loop_NTPase"/>
</dbReference>
<accession>A0A316GXU5</accession>
<dbReference type="Pfam" id="PF13304">
    <property type="entry name" value="AAA_21"/>
    <property type="match status" value="1"/>
</dbReference>
<evidence type="ECO:0000313" key="2">
    <source>
        <dbReference type="EMBL" id="PWK69984.1"/>
    </source>
</evidence>
<dbReference type="InterPro" id="IPR003959">
    <property type="entry name" value="ATPase_AAA_core"/>
</dbReference>
<dbReference type="SUPFAM" id="SSF52540">
    <property type="entry name" value="P-loop containing nucleoside triphosphate hydrolases"/>
    <property type="match status" value="1"/>
</dbReference>
<dbReference type="PANTHER" id="PTHR32182:SF22">
    <property type="entry name" value="ATP-DEPENDENT ENDONUCLEASE, OLD FAMILY-RELATED"/>
    <property type="match status" value="1"/>
</dbReference>
<dbReference type="GO" id="GO:0016887">
    <property type="term" value="F:ATP hydrolysis activity"/>
    <property type="evidence" value="ECO:0007669"/>
    <property type="project" value="InterPro"/>
</dbReference>
<dbReference type="GO" id="GO:0005524">
    <property type="term" value="F:ATP binding"/>
    <property type="evidence" value="ECO:0007669"/>
    <property type="project" value="InterPro"/>
</dbReference>
<dbReference type="Proteomes" id="UP000245678">
    <property type="component" value="Unassembled WGS sequence"/>
</dbReference>
<proteinExistence type="predicted"/>
<keyword evidence="3" id="KW-1185">Reference proteome</keyword>
<gene>
    <name evidence="2" type="ORF">LX99_04637</name>
</gene>
<dbReference type="GO" id="GO:0006302">
    <property type="term" value="P:double-strand break repair"/>
    <property type="evidence" value="ECO:0007669"/>
    <property type="project" value="TreeGrafter"/>
</dbReference>
<dbReference type="CDD" id="cd00267">
    <property type="entry name" value="ABC_ATPase"/>
    <property type="match status" value="1"/>
</dbReference>
<feature type="domain" description="ATPase AAA-type core" evidence="1">
    <location>
        <begin position="22"/>
        <end position="300"/>
    </location>
</feature>
<evidence type="ECO:0000259" key="1">
    <source>
        <dbReference type="Pfam" id="PF13304"/>
    </source>
</evidence>
<sequence>MDYIEIKGYKSIKEAKVELKPINILIGANGSGKSNFISFFDFLNRVSAQTLREYIGLNGGAERFLYQGSKVTPQISAEISFENHANAYSFTVRGEDDAFIFTKELLWFNDDPYDSTSYKLEASIKTAPGFRAKYIREHLNGFKKYHFHETGKNSPFTQMSNVQNGSYTFYEDGRNLASFLHHIKQNDFIIYNRIVKTIQSVAPYFSDFFLQANEEGHIRLQWQDKYSSTIYGASDLSDGTIRFIALSALFLQPRLRKSIIIDEPELGLHPFAITKLAGMIKSAAERGSQVIVATQSSDLVNHFEAEDIITVDQVDGHTEFKRLQKEELAVWLEDYSIGDLWQRNIIEGGQP</sequence>
<organism evidence="2 3">
    <name type="scientific">Mucilaginibacter oryzae</name>
    <dbReference type="NCBI Taxonomy" id="468058"/>
    <lineage>
        <taxon>Bacteria</taxon>
        <taxon>Pseudomonadati</taxon>
        <taxon>Bacteroidota</taxon>
        <taxon>Sphingobacteriia</taxon>
        <taxon>Sphingobacteriales</taxon>
        <taxon>Sphingobacteriaceae</taxon>
        <taxon>Mucilaginibacter</taxon>
    </lineage>
</organism>
<dbReference type="Gene3D" id="3.40.50.300">
    <property type="entry name" value="P-loop containing nucleotide triphosphate hydrolases"/>
    <property type="match status" value="1"/>
</dbReference>
<dbReference type="PIRSF" id="PIRSF029347">
    <property type="entry name" value="RecF"/>
    <property type="match status" value="1"/>
</dbReference>
<comment type="caution">
    <text evidence="2">The sequence shown here is derived from an EMBL/GenBank/DDBJ whole genome shotgun (WGS) entry which is preliminary data.</text>
</comment>
<reference evidence="2 3" key="1">
    <citation type="submission" date="2018-05" db="EMBL/GenBank/DDBJ databases">
        <title>Genomic Encyclopedia of Archaeal and Bacterial Type Strains, Phase II (KMG-II): from individual species to whole genera.</title>
        <authorList>
            <person name="Goeker M."/>
        </authorList>
    </citation>
    <scope>NUCLEOTIDE SEQUENCE [LARGE SCALE GENOMIC DNA]</scope>
    <source>
        <strain evidence="2 3">DSM 19975</strain>
    </source>
</reference>
<dbReference type="GO" id="GO:0000731">
    <property type="term" value="P:DNA synthesis involved in DNA repair"/>
    <property type="evidence" value="ECO:0007669"/>
    <property type="project" value="TreeGrafter"/>
</dbReference>
<dbReference type="RefSeq" id="WP_109610045.1">
    <property type="nucleotide sequence ID" value="NZ_QGHA01000015.1"/>
</dbReference>
<dbReference type="AlphaFoldDB" id="A0A316GXU5"/>
<dbReference type="InterPro" id="IPR014555">
    <property type="entry name" value="RecF-like"/>
</dbReference>
<name>A0A316GXU5_9SPHI</name>
<evidence type="ECO:0000313" key="3">
    <source>
        <dbReference type="Proteomes" id="UP000245678"/>
    </source>
</evidence>